<evidence type="ECO:0000256" key="1">
    <source>
        <dbReference type="ARBA" id="ARBA00022723"/>
    </source>
</evidence>
<dbReference type="Gene3D" id="3.30.40.10">
    <property type="entry name" value="Zinc/RING finger domain, C3HC4 (zinc finger)"/>
    <property type="match status" value="1"/>
</dbReference>
<dbReference type="InterPro" id="IPR011016">
    <property type="entry name" value="Znf_RING-CH"/>
</dbReference>
<protein>
    <recommendedName>
        <fullName evidence="5">RING-CH-type domain-containing protein</fullName>
    </recommendedName>
</protein>
<feature type="domain" description="RING-CH-type" evidence="5">
    <location>
        <begin position="159"/>
        <end position="221"/>
    </location>
</feature>
<evidence type="ECO:0000256" key="3">
    <source>
        <dbReference type="ARBA" id="ARBA00022833"/>
    </source>
</evidence>
<dbReference type="CDD" id="cd16495">
    <property type="entry name" value="RING_CH-C4HC3_MARCH"/>
    <property type="match status" value="1"/>
</dbReference>
<dbReference type="RefSeq" id="XP_005770683.1">
    <property type="nucleotide sequence ID" value="XM_005770626.1"/>
</dbReference>
<dbReference type="SMART" id="SM00744">
    <property type="entry name" value="RINGv"/>
    <property type="match status" value="1"/>
</dbReference>
<feature type="region of interest" description="Disordered" evidence="4">
    <location>
        <begin position="1"/>
        <end position="38"/>
    </location>
</feature>
<dbReference type="GO" id="GO:0005829">
    <property type="term" value="C:cytosol"/>
    <property type="evidence" value="ECO:0007669"/>
    <property type="project" value="TreeGrafter"/>
</dbReference>
<dbReference type="KEGG" id="ehx:EMIHUDRAFT_196406"/>
<dbReference type="Proteomes" id="UP000013827">
    <property type="component" value="Unassembled WGS sequence"/>
</dbReference>
<dbReference type="PROSITE" id="PS51292">
    <property type="entry name" value="ZF_RING_CH"/>
    <property type="match status" value="1"/>
</dbReference>
<dbReference type="HOGENOM" id="CLU_046621_0_0_1"/>
<dbReference type="GO" id="GO:0008270">
    <property type="term" value="F:zinc ion binding"/>
    <property type="evidence" value="ECO:0007669"/>
    <property type="project" value="UniProtKB-KW"/>
</dbReference>
<dbReference type="AlphaFoldDB" id="A0A0D3J419"/>
<dbReference type="SUPFAM" id="SSF143456">
    <property type="entry name" value="VC0467-like"/>
    <property type="match status" value="1"/>
</dbReference>
<feature type="compositionally biased region" description="Basic and acidic residues" evidence="4">
    <location>
        <begin position="17"/>
        <end position="30"/>
    </location>
</feature>
<reference evidence="6" key="2">
    <citation type="submission" date="2024-10" db="UniProtKB">
        <authorList>
            <consortium name="EnsemblProtists"/>
        </authorList>
    </citation>
    <scope>IDENTIFICATION</scope>
</reference>
<dbReference type="eggNOG" id="ENOG502SEQF">
    <property type="taxonomic scope" value="Eukaryota"/>
</dbReference>
<dbReference type="Pfam" id="PF02622">
    <property type="entry name" value="DUF179"/>
    <property type="match status" value="1"/>
</dbReference>
<dbReference type="PaxDb" id="2903-EOD18254"/>
<name>A0A0D3J419_EMIH1</name>
<evidence type="ECO:0000259" key="5">
    <source>
        <dbReference type="PROSITE" id="PS51292"/>
    </source>
</evidence>
<feature type="region of interest" description="Disordered" evidence="4">
    <location>
        <begin position="80"/>
        <end position="104"/>
    </location>
</feature>
<keyword evidence="1" id="KW-0479">Metal-binding</keyword>
<evidence type="ECO:0000256" key="4">
    <source>
        <dbReference type="SAM" id="MobiDB-lite"/>
    </source>
</evidence>
<accession>A0A0D3J419</accession>
<evidence type="ECO:0000313" key="6">
    <source>
        <dbReference type="EnsemblProtists" id="EOD18254"/>
    </source>
</evidence>
<dbReference type="PANTHER" id="PTHR30327:SF1">
    <property type="entry name" value="UPF0301 PROTEIN YQGE"/>
    <property type="match status" value="1"/>
</dbReference>
<dbReference type="Pfam" id="PF12906">
    <property type="entry name" value="RINGv"/>
    <property type="match status" value="1"/>
</dbReference>
<dbReference type="STRING" id="2903.R1EBH5"/>
<reference evidence="7" key="1">
    <citation type="journal article" date="2013" name="Nature">
        <title>Pan genome of the phytoplankton Emiliania underpins its global distribution.</title>
        <authorList>
            <person name="Read B.A."/>
            <person name="Kegel J."/>
            <person name="Klute M.J."/>
            <person name="Kuo A."/>
            <person name="Lefebvre S.C."/>
            <person name="Maumus F."/>
            <person name="Mayer C."/>
            <person name="Miller J."/>
            <person name="Monier A."/>
            <person name="Salamov A."/>
            <person name="Young J."/>
            <person name="Aguilar M."/>
            <person name="Claverie J.M."/>
            <person name="Frickenhaus S."/>
            <person name="Gonzalez K."/>
            <person name="Herman E.K."/>
            <person name="Lin Y.C."/>
            <person name="Napier J."/>
            <person name="Ogata H."/>
            <person name="Sarno A.F."/>
            <person name="Shmutz J."/>
            <person name="Schroeder D."/>
            <person name="de Vargas C."/>
            <person name="Verret F."/>
            <person name="von Dassow P."/>
            <person name="Valentin K."/>
            <person name="Van de Peer Y."/>
            <person name="Wheeler G."/>
            <person name="Dacks J.B."/>
            <person name="Delwiche C.F."/>
            <person name="Dyhrman S.T."/>
            <person name="Glockner G."/>
            <person name="John U."/>
            <person name="Richards T."/>
            <person name="Worden A.Z."/>
            <person name="Zhang X."/>
            <person name="Grigoriev I.V."/>
            <person name="Allen A.E."/>
            <person name="Bidle K."/>
            <person name="Borodovsky M."/>
            <person name="Bowler C."/>
            <person name="Brownlee C."/>
            <person name="Cock J.M."/>
            <person name="Elias M."/>
            <person name="Gladyshev V.N."/>
            <person name="Groth M."/>
            <person name="Guda C."/>
            <person name="Hadaegh A."/>
            <person name="Iglesias-Rodriguez M.D."/>
            <person name="Jenkins J."/>
            <person name="Jones B.M."/>
            <person name="Lawson T."/>
            <person name="Leese F."/>
            <person name="Lindquist E."/>
            <person name="Lobanov A."/>
            <person name="Lomsadze A."/>
            <person name="Malik S.B."/>
            <person name="Marsh M.E."/>
            <person name="Mackinder L."/>
            <person name="Mock T."/>
            <person name="Mueller-Roeber B."/>
            <person name="Pagarete A."/>
            <person name="Parker M."/>
            <person name="Probert I."/>
            <person name="Quesneville H."/>
            <person name="Raines C."/>
            <person name="Rensing S.A."/>
            <person name="Riano-Pachon D.M."/>
            <person name="Richier S."/>
            <person name="Rokitta S."/>
            <person name="Shiraiwa Y."/>
            <person name="Soanes D.M."/>
            <person name="van der Giezen M."/>
            <person name="Wahlund T.M."/>
            <person name="Williams B."/>
            <person name="Wilson W."/>
            <person name="Wolfe G."/>
            <person name="Wurch L.L."/>
        </authorList>
    </citation>
    <scope>NUCLEOTIDE SEQUENCE</scope>
</reference>
<keyword evidence="2" id="KW-0863">Zinc-finger</keyword>
<dbReference type="InterPro" id="IPR013083">
    <property type="entry name" value="Znf_RING/FYVE/PHD"/>
</dbReference>
<dbReference type="Gene3D" id="3.40.1740.10">
    <property type="entry name" value="VC0467-like"/>
    <property type="match status" value="1"/>
</dbReference>
<proteinExistence type="predicted"/>
<evidence type="ECO:0000256" key="2">
    <source>
        <dbReference type="ARBA" id="ARBA00022771"/>
    </source>
</evidence>
<organism evidence="6 7">
    <name type="scientific">Emiliania huxleyi (strain CCMP1516)</name>
    <dbReference type="NCBI Taxonomy" id="280463"/>
    <lineage>
        <taxon>Eukaryota</taxon>
        <taxon>Haptista</taxon>
        <taxon>Haptophyta</taxon>
        <taxon>Prymnesiophyceae</taxon>
        <taxon>Isochrysidales</taxon>
        <taxon>Noelaerhabdaceae</taxon>
        <taxon>Emiliania</taxon>
    </lineage>
</organism>
<dbReference type="GeneID" id="19046255"/>
<dbReference type="SUPFAM" id="SSF57850">
    <property type="entry name" value="RING/U-box"/>
    <property type="match status" value="1"/>
</dbReference>
<sequence length="468" mass="49120">MARCFRAGGKAKGASPRRSDKQFLRFHDDASASAGPGLGAEAGKVLQRIADRLSAVSPVPLSGFALPENPFAARALALRLSPDDSPRKRPESPQQPSSKASSMAHFSSEGGISLTCLYGLVRILYESLGGARDGSSETGSARTKPGTSPAPALGVATALEIEEGAACRFCFEGGTDSPLVAPCSCSGTLRWVHEDCLRKWQKTSPFTASACNVCMTTFALAPPKPRQVRAGMLLVAEPSLHGTFSQAVILLCEITPDGAHGIVVNCPSEVMQSTSLAVAYEVSRLRQSGGSGPGSPASPLMIEWRRGGPVCGGRLGVVRYTLMHTLGSRFGSIEVLGAEEVAAGTGESVVARWRGADGAAETESSYGFRSPAALGTNHAARLINSLSAVATIEHAAARAGAVPPVALLFVGHCRWGRGQLQAELARGSWRLCEGRVADVLGDNVQLWQELQRSGRLRTWAEWAFEGAA</sequence>
<evidence type="ECO:0000313" key="7">
    <source>
        <dbReference type="Proteomes" id="UP000013827"/>
    </source>
</evidence>
<keyword evidence="3" id="KW-0862">Zinc</keyword>
<dbReference type="EnsemblProtists" id="EOD18254">
    <property type="protein sequence ID" value="EOD18254"/>
    <property type="gene ID" value="EMIHUDRAFT_196406"/>
</dbReference>
<keyword evidence="7" id="KW-1185">Reference proteome</keyword>
<dbReference type="PANTHER" id="PTHR30327">
    <property type="entry name" value="UNCHARACTERIZED PROTEIN YQGE"/>
    <property type="match status" value="1"/>
</dbReference>
<dbReference type="InterPro" id="IPR003774">
    <property type="entry name" value="AlgH-like"/>
</dbReference>
<feature type="compositionally biased region" description="Basic and acidic residues" evidence="4">
    <location>
        <begin position="81"/>
        <end position="91"/>
    </location>
</feature>